<sequence length="657" mass="68516">MAGISSLGVGSGVLTSDLVDQLVAAERKPTEARLDQKTERSEALISAYGTLRSAVTELRLPMRQLGSADAMKSFSATSSGGNIDVSVDASKASRGSYSLDVTSLAQSQALASRDVFADRDATSIGRGTMTLQVGDKTTNITIDSSNDTLQGMANAINEANAGVSAGVIDTGNGFQLVLSADETGEANAVNISVSEDGAAPGLSRFAFDTADPENLNGMRQTIEAADAVMEINGVEIRRPTNTIENVVDGLTFNITGEGASTVKVAQDTGAVAERVQEFVDKFNELQNTIRELSSFDSETGQGSILTGDSTVRNIQNQLKGVLTDIIPGLENASVRSLADVGIGTDFRSGELQFDSQKFQQQLRENPDDVTALFAEQGRTTDSQVEFVRTGSSTLPGNYDINVTQMATRGSLNYAMPNGGDANAVTVGTDNSFTFQVDGETTATVSIAAGGYSGADFAAAIQTALRENSALNAAGRSVQVGYDAADGLTFTSNRFGSDSNVSLTGLSNVAGLASATGNAGQDVEGTINGQAAQGDGQVLFLANSAGGDAAGLQVRITGGDVGNRGSVNFIEGVSERAVDAITSILGSEGALSSRTDALNRDLERIQEDRIKLDLRIESYQERLVKQFSAADSLIAQLNSTRDYVTQQLAALAPNRQSE</sequence>
<feature type="domain" description="Flagellar hook-associated protein 2 C-terminal" evidence="7">
    <location>
        <begin position="224"/>
        <end position="380"/>
    </location>
</feature>
<evidence type="ECO:0000256" key="4">
    <source>
        <dbReference type="ARBA" id="ARBA00023143"/>
    </source>
</evidence>
<dbReference type="STRING" id="1305731.GCA_000934705_00640"/>
<feature type="domain" description="Flagellar hook-associated protein 2 C-terminal" evidence="7">
    <location>
        <begin position="569"/>
        <end position="638"/>
    </location>
</feature>
<protein>
    <recommendedName>
        <fullName evidence="5">Flagellar hook-associated protein 2</fullName>
        <shortName evidence="5">HAP2</shortName>
    </recommendedName>
    <alternativeName>
        <fullName evidence="5">Flagellar cap protein</fullName>
    </alternativeName>
</protein>
<evidence type="ECO:0000256" key="1">
    <source>
        <dbReference type="ARBA" id="ARBA00009764"/>
    </source>
</evidence>
<dbReference type="GO" id="GO:0007155">
    <property type="term" value="P:cell adhesion"/>
    <property type="evidence" value="ECO:0007669"/>
    <property type="project" value="InterPro"/>
</dbReference>
<dbReference type="GO" id="GO:0009421">
    <property type="term" value="C:bacterial-type flagellum filament cap"/>
    <property type="evidence" value="ECO:0007669"/>
    <property type="project" value="InterPro"/>
</dbReference>
<comment type="subunit">
    <text evidence="2 5">Homopentamer.</text>
</comment>
<dbReference type="InterPro" id="IPR040026">
    <property type="entry name" value="FliD"/>
</dbReference>
<keyword evidence="8" id="KW-0969">Cilium</keyword>
<comment type="caution">
    <text evidence="8">The sequence shown here is derived from an EMBL/GenBank/DDBJ whole genome shotgun (WGS) entry which is preliminary data.</text>
</comment>
<reference evidence="8 9" key="1">
    <citation type="submission" date="2015-09" db="EMBL/GenBank/DDBJ databases">
        <title>Identification and resolution of microdiversity through metagenomic sequencing of parallel consortia.</title>
        <authorList>
            <person name="Nelson W.C."/>
            <person name="Romine M.F."/>
            <person name="Lindemann S.R."/>
        </authorList>
    </citation>
    <scope>NUCLEOTIDE SEQUENCE [LARGE SCALE GENOMIC DNA]</scope>
    <source>
        <strain evidence="8">HL-55</strain>
    </source>
</reference>
<keyword evidence="8" id="KW-0282">Flagellum</keyword>
<feature type="domain" description="Flagellar hook-associated protein 2 N-terminal" evidence="6">
    <location>
        <begin position="11"/>
        <end position="108"/>
    </location>
</feature>
<comment type="subcellular location">
    <subcellularLocation>
        <location evidence="5">Secreted</location>
    </subcellularLocation>
    <subcellularLocation>
        <location evidence="5">Bacterial flagellum</location>
    </subcellularLocation>
</comment>
<evidence type="ECO:0000313" key="8">
    <source>
        <dbReference type="EMBL" id="KPQ28501.1"/>
    </source>
</evidence>
<organism evidence="8 9">
    <name type="scientific">Marinobacter excellens HL-55</name>
    <dbReference type="NCBI Taxonomy" id="1305731"/>
    <lineage>
        <taxon>Bacteria</taxon>
        <taxon>Pseudomonadati</taxon>
        <taxon>Pseudomonadota</taxon>
        <taxon>Gammaproteobacteria</taxon>
        <taxon>Pseudomonadales</taxon>
        <taxon>Marinobacteraceae</taxon>
        <taxon>Marinobacter</taxon>
    </lineage>
</organism>
<dbReference type="Pfam" id="PF07195">
    <property type="entry name" value="FliD_C"/>
    <property type="match status" value="2"/>
</dbReference>
<evidence type="ECO:0000256" key="3">
    <source>
        <dbReference type="ARBA" id="ARBA00023054"/>
    </source>
</evidence>
<evidence type="ECO:0000259" key="7">
    <source>
        <dbReference type="Pfam" id="PF07195"/>
    </source>
</evidence>
<dbReference type="PATRIC" id="fig|1305731.5.peg.491"/>
<dbReference type="InterPro" id="IPR010809">
    <property type="entry name" value="FliD_C"/>
</dbReference>
<evidence type="ECO:0000259" key="6">
    <source>
        <dbReference type="Pfam" id="PF02465"/>
    </source>
</evidence>
<dbReference type="InterPro" id="IPR003481">
    <property type="entry name" value="FliD_N"/>
</dbReference>
<evidence type="ECO:0000313" key="9">
    <source>
        <dbReference type="Proteomes" id="UP000050416"/>
    </source>
</evidence>
<keyword evidence="3" id="KW-0175">Coiled coil</keyword>
<evidence type="ECO:0000256" key="2">
    <source>
        <dbReference type="ARBA" id="ARBA00011255"/>
    </source>
</evidence>
<dbReference type="GO" id="GO:0005576">
    <property type="term" value="C:extracellular region"/>
    <property type="evidence" value="ECO:0007669"/>
    <property type="project" value="UniProtKB-SubCell"/>
</dbReference>
<evidence type="ECO:0000256" key="5">
    <source>
        <dbReference type="RuleBase" id="RU362066"/>
    </source>
</evidence>
<gene>
    <name evidence="8" type="primary">fliD</name>
    <name evidence="8" type="ORF">HLUCCX14_10195</name>
</gene>
<comment type="similarity">
    <text evidence="1 5">Belongs to the FliD family.</text>
</comment>
<dbReference type="AlphaFoldDB" id="A0A0P7YF75"/>
<dbReference type="OrthoDB" id="9810816at2"/>
<dbReference type="Pfam" id="PF02465">
    <property type="entry name" value="FliD_N"/>
    <property type="match status" value="1"/>
</dbReference>
<dbReference type="Proteomes" id="UP000050416">
    <property type="component" value="Unassembled WGS sequence"/>
</dbReference>
<accession>A0A0P7YF75</accession>
<dbReference type="GO" id="GO:0071973">
    <property type="term" value="P:bacterial-type flagellum-dependent cell motility"/>
    <property type="evidence" value="ECO:0007669"/>
    <property type="project" value="TreeGrafter"/>
</dbReference>
<keyword evidence="5" id="KW-0964">Secreted</keyword>
<proteinExistence type="inferred from homology"/>
<keyword evidence="4 5" id="KW-0975">Bacterial flagellum</keyword>
<dbReference type="EMBL" id="LJZQ01000014">
    <property type="protein sequence ID" value="KPQ28501.1"/>
    <property type="molecule type" value="Genomic_DNA"/>
</dbReference>
<dbReference type="PANTHER" id="PTHR30288">
    <property type="entry name" value="FLAGELLAR CAP/ASSEMBLY PROTEIN FLID"/>
    <property type="match status" value="1"/>
</dbReference>
<dbReference type="GO" id="GO:0009424">
    <property type="term" value="C:bacterial-type flagellum hook"/>
    <property type="evidence" value="ECO:0007669"/>
    <property type="project" value="UniProtKB-UniRule"/>
</dbReference>
<name>A0A0P7YF75_9GAMM</name>
<comment type="function">
    <text evidence="5">Required for morphogenesis and for the elongation of the flagellar filament by facilitating polymerization of the flagellin monomers at the tip of growing filament. Forms a capping structure, which prevents flagellin subunits (transported through the central channel of the flagellum) from leaking out without polymerization at the distal end.</text>
</comment>
<dbReference type="PANTHER" id="PTHR30288:SF0">
    <property type="entry name" value="FLAGELLAR HOOK-ASSOCIATED PROTEIN 2"/>
    <property type="match status" value="1"/>
</dbReference>
<keyword evidence="8" id="KW-0966">Cell projection</keyword>